<accession>G9XTT0</accession>
<proteinExistence type="predicted"/>
<dbReference type="AlphaFoldDB" id="G9XTT0"/>
<evidence type="ECO:0000313" key="1">
    <source>
        <dbReference type="EMBL" id="EHL04911.1"/>
    </source>
</evidence>
<evidence type="ECO:0000313" key="2">
    <source>
        <dbReference type="Proteomes" id="UP000004416"/>
    </source>
</evidence>
<dbReference type="HOGENOM" id="CLU_2933832_0_0_9"/>
<dbReference type="Proteomes" id="UP000004416">
    <property type="component" value="Unassembled WGS sequence"/>
</dbReference>
<gene>
    <name evidence="1" type="ORF">HMPREF0322_04388</name>
</gene>
<reference evidence="1 2" key="1">
    <citation type="submission" date="2011-08" db="EMBL/GenBank/DDBJ databases">
        <authorList>
            <person name="Weinstock G."/>
            <person name="Sodergren E."/>
            <person name="Clifton S."/>
            <person name="Fulton L."/>
            <person name="Fulton B."/>
            <person name="Courtney L."/>
            <person name="Fronick C."/>
            <person name="Harrison M."/>
            <person name="Strong C."/>
            <person name="Farmer C."/>
            <person name="Delahaunty K."/>
            <person name="Markovic C."/>
            <person name="Hall O."/>
            <person name="Minx P."/>
            <person name="Tomlinson C."/>
            <person name="Mitreva M."/>
            <person name="Hou S."/>
            <person name="Chen J."/>
            <person name="Wollam A."/>
            <person name="Pepin K.H."/>
            <person name="Johnson M."/>
            <person name="Bhonagiri V."/>
            <person name="Zhang X."/>
            <person name="Suruliraj S."/>
            <person name="Warren W."/>
            <person name="Chinwalla A."/>
            <person name="Mardis E.R."/>
            <person name="Wilson R.K."/>
        </authorList>
    </citation>
    <scope>NUCLEOTIDE SEQUENCE [LARGE SCALE GENOMIC DNA]</scope>
    <source>
        <strain evidence="1 2">DP7</strain>
    </source>
</reference>
<protein>
    <submittedName>
        <fullName evidence="1">Uncharacterized protein</fullName>
    </submittedName>
</protein>
<organism evidence="1 2">
    <name type="scientific">Desulfitobacterium hafniense DP7</name>
    <dbReference type="NCBI Taxonomy" id="537010"/>
    <lineage>
        <taxon>Bacteria</taxon>
        <taxon>Bacillati</taxon>
        <taxon>Bacillota</taxon>
        <taxon>Clostridia</taxon>
        <taxon>Eubacteriales</taxon>
        <taxon>Desulfitobacteriaceae</taxon>
        <taxon>Desulfitobacterium</taxon>
    </lineage>
</organism>
<dbReference type="EMBL" id="AFZX01000115">
    <property type="protein sequence ID" value="EHL04911.1"/>
    <property type="molecule type" value="Genomic_DNA"/>
</dbReference>
<comment type="caution">
    <text evidence="1">The sequence shown here is derived from an EMBL/GenBank/DDBJ whole genome shotgun (WGS) entry which is preliminary data.</text>
</comment>
<name>G9XTT0_DESHA</name>
<sequence>MESFPHIIKPPSRRAVFRIGSSAYGVGLNQFLMNNKGTKPIQGPVPLKAYKQNCQQILKQ</sequence>